<dbReference type="InterPro" id="IPR036653">
    <property type="entry name" value="CinA-like_C"/>
</dbReference>
<evidence type="ECO:0000313" key="4">
    <source>
        <dbReference type="Proteomes" id="UP000179769"/>
    </source>
</evidence>
<keyword evidence="4" id="KW-1185">Reference proteome</keyword>
<dbReference type="InterPro" id="IPR008136">
    <property type="entry name" value="CinA_C"/>
</dbReference>
<dbReference type="InterPro" id="IPR050101">
    <property type="entry name" value="CinA"/>
</dbReference>
<dbReference type="InterPro" id="IPR041424">
    <property type="entry name" value="CinA_KH"/>
</dbReference>
<dbReference type="OrthoDB" id="1253990at2"/>
<feature type="domain" description="MoaB/Mog" evidence="2">
    <location>
        <begin position="4"/>
        <end position="179"/>
    </location>
</feature>
<dbReference type="InterPro" id="IPR008135">
    <property type="entry name" value="Competence-induced_CinA"/>
</dbReference>
<dbReference type="Pfam" id="PF02464">
    <property type="entry name" value="CinA"/>
    <property type="match status" value="1"/>
</dbReference>
<dbReference type="HAMAP" id="MF_00226_B">
    <property type="entry name" value="CinA_B"/>
    <property type="match status" value="1"/>
</dbReference>
<dbReference type="Gene3D" id="3.30.70.2860">
    <property type="match status" value="1"/>
</dbReference>
<dbReference type="Gene3D" id="3.90.950.20">
    <property type="entry name" value="CinA-like"/>
    <property type="match status" value="1"/>
</dbReference>
<comment type="similarity">
    <text evidence="1">Belongs to the CinA family.</text>
</comment>
<dbReference type="InterPro" id="IPR001453">
    <property type="entry name" value="MoaB/Mog_dom"/>
</dbReference>
<dbReference type="PANTHER" id="PTHR13939">
    <property type="entry name" value="NICOTINAMIDE-NUCLEOTIDE AMIDOHYDROLASE PNCC"/>
    <property type="match status" value="1"/>
</dbReference>
<evidence type="ECO:0000313" key="3">
    <source>
        <dbReference type="EMBL" id="OHV21408.1"/>
    </source>
</evidence>
<reference evidence="4" key="1">
    <citation type="submission" date="2016-07" db="EMBL/GenBank/DDBJ databases">
        <title>Frankia sp. NRRL B-16219 Genome sequencing.</title>
        <authorList>
            <person name="Ghodhbane-Gtari F."/>
            <person name="Swanson E."/>
            <person name="Gueddou A."/>
            <person name="Louati M."/>
            <person name="Nouioui I."/>
            <person name="Hezbri K."/>
            <person name="Abebe-Akele F."/>
            <person name="Simpson S."/>
            <person name="Morris K."/>
            <person name="Thomas K."/>
            <person name="Gtari M."/>
            <person name="Tisa L.S."/>
        </authorList>
    </citation>
    <scope>NUCLEOTIDE SEQUENCE [LARGE SCALE GENOMIC DNA]</scope>
    <source>
        <strain evidence="4">NRRL B-16219</strain>
    </source>
</reference>
<evidence type="ECO:0000259" key="2">
    <source>
        <dbReference type="SMART" id="SM00852"/>
    </source>
</evidence>
<dbReference type="InterPro" id="IPR036425">
    <property type="entry name" value="MoaB/Mog-like_dom_sf"/>
</dbReference>
<dbReference type="CDD" id="cd00885">
    <property type="entry name" value="cinA"/>
    <property type="match status" value="1"/>
</dbReference>
<dbReference type="Pfam" id="PF00994">
    <property type="entry name" value="MoCF_biosynth"/>
    <property type="match status" value="1"/>
</dbReference>
<gene>
    <name evidence="3" type="ORF">BBK14_26720</name>
</gene>
<dbReference type="AlphaFoldDB" id="A0A1S1PER5"/>
<dbReference type="SMART" id="SM00852">
    <property type="entry name" value="MoCF_biosynth"/>
    <property type="match status" value="1"/>
</dbReference>
<accession>A0A1S1PER5</accession>
<dbReference type="NCBIfam" id="TIGR00199">
    <property type="entry name" value="PncC_domain"/>
    <property type="match status" value="1"/>
</dbReference>
<dbReference type="NCBIfam" id="TIGR00200">
    <property type="entry name" value="cinA_nterm"/>
    <property type="match status" value="1"/>
</dbReference>
<dbReference type="SUPFAM" id="SSF53218">
    <property type="entry name" value="Molybdenum cofactor biosynthesis proteins"/>
    <property type="match status" value="1"/>
</dbReference>
<dbReference type="NCBIfam" id="NF001813">
    <property type="entry name" value="PRK00549.1"/>
    <property type="match status" value="1"/>
</dbReference>
<comment type="caution">
    <text evidence="3">The sequence shown here is derived from an EMBL/GenBank/DDBJ whole genome shotgun (WGS) entry which is preliminary data.</text>
</comment>
<sequence>MRAELLAVGDELLYGDIVNGNAAWLGRQLADVGVEVATSTVVGDLISDIATAIGVALGRADAVIMTGGLGPTQDDLTREGIALAAGVGLRRDEAEEATLRRRFEELGRSRSGTGGRGVPEMNFRQADLPVGAQPLPNGPGTAPGVRMEIGSGVVYAMPGVPFEMHDMFTRSVLPDILRRAGQPAVVVHRVLRTAGMWESMVAEALADEVARLEPIGNPRIAFLASGGQTRVRITARAADRAAAETLIAPVEQAARAALGAGVYGGDDESLEGVVLELLRAEGATLAVAESLTGGLLAGRLTDVPGASSVFRGGVVSYATEVKGSVLNVDRDVLATEGAVSSATAEAMAAGARDLLGATYGLATTGVAGPEEQEGKPVGTLHVGLAGPDGSTSRSLRLPGDRPRVREFAVVQALDVLRRALEGRPGASGSRLPEQARAH</sequence>
<evidence type="ECO:0000256" key="1">
    <source>
        <dbReference type="HAMAP-Rule" id="MF_00226"/>
    </source>
</evidence>
<dbReference type="EMBL" id="MAXA01000254">
    <property type="protein sequence ID" value="OHV21408.1"/>
    <property type="molecule type" value="Genomic_DNA"/>
</dbReference>
<dbReference type="PIRSF" id="PIRSF006728">
    <property type="entry name" value="CinA"/>
    <property type="match status" value="1"/>
</dbReference>
<dbReference type="Pfam" id="PF18146">
    <property type="entry name" value="CinA_KH"/>
    <property type="match status" value="1"/>
</dbReference>
<name>A0A1S1PER5_9ACTN</name>
<proteinExistence type="inferred from homology"/>
<dbReference type="SUPFAM" id="SSF142433">
    <property type="entry name" value="CinA-like"/>
    <property type="match status" value="1"/>
</dbReference>
<dbReference type="Gene3D" id="3.40.980.10">
    <property type="entry name" value="MoaB/Mog-like domain"/>
    <property type="match status" value="1"/>
</dbReference>
<protein>
    <recommendedName>
        <fullName evidence="1">CinA-like protein</fullName>
    </recommendedName>
</protein>
<organism evidence="3 4">
    <name type="scientific">Parafrankia soli</name>
    <dbReference type="NCBI Taxonomy" id="2599596"/>
    <lineage>
        <taxon>Bacteria</taxon>
        <taxon>Bacillati</taxon>
        <taxon>Actinomycetota</taxon>
        <taxon>Actinomycetes</taxon>
        <taxon>Frankiales</taxon>
        <taxon>Frankiaceae</taxon>
        <taxon>Parafrankia</taxon>
    </lineage>
</organism>
<dbReference type="PANTHER" id="PTHR13939:SF0">
    <property type="entry name" value="NMN AMIDOHYDROLASE-LIKE PROTEIN YFAY"/>
    <property type="match status" value="1"/>
</dbReference>
<dbReference type="RefSeq" id="WP_071066391.1">
    <property type="nucleotide sequence ID" value="NZ_JBFLUH010000031.1"/>
</dbReference>
<dbReference type="Proteomes" id="UP000179769">
    <property type="component" value="Unassembled WGS sequence"/>
</dbReference>